<proteinExistence type="inferred from homology"/>
<dbReference type="EMBL" id="KQ484462">
    <property type="protein sequence ID" value="KYP35004.1"/>
    <property type="molecule type" value="Genomic_DNA"/>
</dbReference>
<keyword evidence="4" id="KW-0378">Hydrolase</keyword>
<name>A0A151QXG2_CAJCA</name>
<dbReference type="Pfam" id="PF14543">
    <property type="entry name" value="TAXi_N"/>
    <property type="match status" value="1"/>
</dbReference>
<comment type="similarity">
    <text evidence="1">Belongs to the peptidase A1 family.</text>
</comment>
<feature type="domain" description="Peptidase A1" evidence="6">
    <location>
        <begin position="20"/>
        <end position="362"/>
    </location>
</feature>
<dbReference type="PANTHER" id="PTHR47967">
    <property type="entry name" value="OS07G0603500 PROTEIN-RELATED"/>
    <property type="match status" value="1"/>
</dbReference>
<dbReference type="PANTHER" id="PTHR47967:SF128">
    <property type="entry name" value="ASPARTIC PROTEINASE CDR1-LIKE"/>
    <property type="match status" value="1"/>
</dbReference>
<dbReference type="PROSITE" id="PS51767">
    <property type="entry name" value="PEPTIDASE_A1"/>
    <property type="match status" value="1"/>
</dbReference>
<protein>
    <submittedName>
        <fullName evidence="7">Aspartic proteinase nepenthesin-2</fullName>
    </submittedName>
</protein>
<gene>
    <name evidence="7" type="ORF">KK1_043983</name>
</gene>
<dbReference type="Gramene" id="C.cajan_43499.t">
    <property type="protein sequence ID" value="C.cajan_43499.t.cds1"/>
    <property type="gene ID" value="C.cajan_43499"/>
</dbReference>
<dbReference type="InterPro" id="IPR051708">
    <property type="entry name" value="Plant_Aspart_Prot_A1"/>
</dbReference>
<dbReference type="Pfam" id="PF14541">
    <property type="entry name" value="TAXi_C"/>
    <property type="match status" value="1"/>
</dbReference>
<dbReference type="InterPro" id="IPR032799">
    <property type="entry name" value="TAXi_C"/>
</dbReference>
<evidence type="ECO:0000313" key="7">
    <source>
        <dbReference type="EMBL" id="KYP35004.1"/>
    </source>
</evidence>
<dbReference type="FunFam" id="2.40.70.10:FF:000051">
    <property type="entry name" value="Putative aspartic protease"/>
    <property type="match status" value="1"/>
</dbReference>
<dbReference type="SUPFAM" id="SSF50630">
    <property type="entry name" value="Acid proteases"/>
    <property type="match status" value="1"/>
</dbReference>
<organism evidence="7 8">
    <name type="scientific">Cajanus cajan</name>
    <name type="common">Pigeon pea</name>
    <name type="synonym">Cajanus indicus</name>
    <dbReference type="NCBI Taxonomy" id="3821"/>
    <lineage>
        <taxon>Eukaryota</taxon>
        <taxon>Viridiplantae</taxon>
        <taxon>Streptophyta</taxon>
        <taxon>Embryophyta</taxon>
        <taxon>Tracheophyta</taxon>
        <taxon>Spermatophyta</taxon>
        <taxon>Magnoliopsida</taxon>
        <taxon>eudicotyledons</taxon>
        <taxon>Gunneridae</taxon>
        <taxon>Pentapetalae</taxon>
        <taxon>rosids</taxon>
        <taxon>fabids</taxon>
        <taxon>Fabales</taxon>
        <taxon>Fabaceae</taxon>
        <taxon>Papilionoideae</taxon>
        <taxon>50 kb inversion clade</taxon>
        <taxon>NPAAA clade</taxon>
        <taxon>indigoferoid/millettioid clade</taxon>
        <taxon>Phaseoleae</taxon>
        <taxon>Cajanus</taxon>
    </lineage>
</organism>
<dbReference type="OMA" id="MPARCED"/>
<evidence type="ECO:0000259" key="6">
    <source>
        <dbReference type="PROSITE" id="PS51767"/>
    </source>
</evidence>
<dbReference type="GO" id="GO:0004190">
    <property type="term" value="F:aspartic-type endopeptidase activity"/>
    <property type="evidence" value="ECO:0007669"/>
    <property type="project" value="UniProtKB-KW"/>
</dbReference>
<accession>A0A151QXG2</accession>
<dbReference type="Proteomes" id="UP000075243">
    <property type="component" value="Unassembled WGS sequence"/>
</dbReference>
<dbReference type="Gene3D" id="2.40.70.10">
    <property type="entry name" value="Acid Proteases"/>
    <property type="match status" value="2"/>
</dbReference>
<evidence type="ECO:0000256" key="5">
    <source>
        <dbReference type="ARBA" id="ARBA00023180"/>
    </source>
</evidence>
<keyword evidence="8" id="KW-1185">Reference proteome</keyword>
<dbReference type="InterPro" id="IPR034161">
    <property type="entry name" value="Pepsin-like_plant"/>
</dbReference>
<keyword evidence="2" id="KW-0645">Protease</keyword>
<keyword evidence="5" id="KW-0325">Glycoprotein</keyword>
<reference evidence="7" key="1">
    <citation type="journal article" date="2012" name="Nat. Biotechnol.">
        <title>Draft genome sequence of pigeonpea (Cajanus cajan), an orphan legume crop of resource-poor farmers.</title>
        <authorList>
            <person name="Varshney R.K."/>
            <person name="Chen W."/>
            <person name="Li Y."/>
            <person name="Bharti A.K."/>
            <person name="Saxena R.K."/>
            <person name="Schlueter J.A."/>
            <person name="Donoghue M.T."/>
            <person name="Azam S."/>
            <person name="Fan G."/>
            <person name="Whaley A.M."/>
            <person name="Farmer A.D."/>
            <person name="Sheridan J."/>
            <person name="Iwata A."/>
            <person name="Tuteja R."/>
            <person name="Penmetsa R.V."/>
            <person name="Wu W."/>
            <person name="Upadhyaya H.D."/>
            <person name="Yang S.P."/>
            <person name="Shah T."/>
            <person name="Saxena K.B."/>
            <person name="Michael T."/>
            <person name="McCombie W.R."/>
            <person name="Yang B."/>
            <person name="Zhang G."/>
            <person name="Yang H."/>
            <person name="Wang J."/>
            <person name="Spillane C."/>
            <person name="Cook D.R."/>
            <person name="May G.D."/>
            <person name="Xu X."/>
            <person name="Jackson S.A."/>
        </authorList>
    </citation>
    <scope>NUCLEOTIDE SEQUENCE [LARGE SCALE GENOMIC DNA]</scope>
</reference>
<dbReference type="GO" id="GO:0006508">
    <property type="term" value="P:proteolysis"/>
    <property type="evidence" value="ECO:0007669"/>
    <property type="project" value="UniProtKB-KW"/>
</dbReference>
<evidence type="ECO:0000256" key="1">
    <source>
        <dbReference type="ARBA" id="ARBA00007447"/>
    </source>
</evidence>
<dbReference type="CDD" id="cd05476">
    <property type="entry name" value="pepsin_A_like_plant"/>
    <property type="match status" value="1"/>
</dbReference>
<evidence type="ECO:0000256" key="2">
    <source>
        <dbReference type="ARBA" id="ARBA00022670"/>
    </source>
</evidence>
<dbReference type="GO" id="GO:0005576">
    <property type="term" value="C:extracellular region"/>
    <property type="evidence" value="ECO:0007669"/>
    <property type="project" value="TreeGrafter"/>
</dbReference>
<dbReference type="InterPro" id="IPR032861">
    <property type="entry name" value="TAXi_N"/>
</dbReference>
<keyword evidence="3" id="KW-0064">Aspartyl protease</keyword>
<dbReference type="AlphaFoldDB" id="A0A151QXG2"/>
<evidence type="ECO:0000313" key="8">
    <source>
        <dbReference type="Proteomes" id="UP000075243"/>
    </source>
</evidence>
<sequence>MKENKLPKSITIPDEGLGEYLLRFYIGTPPVERFAIADTGSDLIWVQCSPCEKCTPQHAPLFDPTKSSTFRTVSCDSQPCTLLTKNEHGCARSGECLYEYGYGDQSFTSGKLGVDVINFGGGGKAATFRKLLTFGCGTYNNDTVAEKIMPRNTGLVGLGAGPLSLISQLGDEIGNKFSYCFNPLDSNSTSKLKFGGVGIEKVIKRVVSTPLILKSSDSGFYFLHLEGISVGKKVVKTVKSQTYGNIIIDSGTTVTSLKQSFYNEFVTLLKEVMGVKEAPESPENTFCFRHDVKKGFPDFVFHFLGARVRLNQQNLFQYYDTENLFCLLAHPTAEDEYAFLGSQTLVGFRVEYDLSGGKISFAPTDCTKY</sequence>
<dbReference type="InterPro" id="IPR033121">
    <property type="entry name" value="PEPTIDASE_A1"/>
</dbReference>
<dbReference type="InterPro" id="IPR021109">
    <property type="entry name" value="Peptidase_aspartic_dom_sf"/>
</dbReference>
<evidence type="ECO:0000256" key="3">
    <source>
        <dbReference type="ARBA" id="ARBA00022750"/>
    </source>
</evidence>
<evidence type="ECO:0000256" key="4">
    <source>
        <dbReference type="ARBA" id="ARBA00022801"/>
    </source>
</evidence>